<dbReference type="SUPFAM" id="SSF50978">
    <property type="entry name" value="WD40 repeat-like"/>
    <property type="match status" value="1"/>
</dbReference>
<dbReference type="eggNOG" id="KOG0274">
    <property type="taxonomic scope" value="Eukaryota"/>
</dbReference>
<dbReference type="PROSITE" id="PS50082">
    <property type="entry name" value="WD_REPEATS_2"/>
    <property type="match status" value="2"/>
</dbReference>
<dbReference type="InterPro" id="IPR020472">
    <property type="entry name" value="WD40_PAC1"/>
</dbReference>
<evidence type="ECO:0008006" key="7">
    <source>
        <dbReference type="Google" id="ProtNLM"/>
    </source>
</evidence>
<evidence type="ECO:0000256" key="1">
    <source>
        <dbReference type="ARBA" id="ARBA00022574"/>
    </source>
</evidence>
<dbReference type="PROSITE" id="PS50294">
    <property type="entry name" value="WD_REPEATS_REGION"/>
    <property type="match status" value="2"/>
</dbReference>
<dbReference type="HOGENOM" id="CLU_037680_0_0_1"/>
<dbReference type="PANTHER" id="PTHR44489:SF8">
    <property type="entry name" value="ZINC FINGER CCCH DOMAIN-CONTAINING PROTEIN 59"/>
    <property type="match status" value="1"/>
</dbReference>
<feature type="compositionally biased region" description="Pro residues" evidence="4">
    <location>
        <begin position="25"/>
        <end position="36"/>
    </location>
</feature>
<evidence type="ECO:0000313" key="6">
    <source>
        <dbReference type="Proteomes" id="UP000026961"/>
    </source>
</evidence>
<sequence>MREREHPLPPPSPHADDRHRLPNSLSPPPPPPPPRDPIAMTISSSLASRLGPGGPTRWSPYARAPDPGHGAGRSSVPPGGGGNSRPPLRVAPATARLLGHPARKGATAPPGSRCRAEAEAEATAASDAACPNPPRRGCEETNPNPKPKRNPKPAERGEEPPVRAGGCGGFAFLCALAGHTEAISGISLPVGSDKLYSGSADGSVRVWDCNSGKVAGLSALGTPFRLFTHDSIYQGQFASKAMRLCVDAIKMGGKIGCMITHGPWIFVGITKSVEAWNTQTGMKSSLHGPSGLVCSMTIKDEMLFAGTGDGRIMAWKIPDKKGDSGPVAILSGHERQVISLGVSATRLYSGSLDKTIKVWDLKTLQCVQTLSEHKAAVTSVLCWDEKLLSCSLDKTVKIWAASKSGDLQVIYTHSEEHGVRTLFGMHRVGKTPVLFCSLHNSNCIRLFDLPSFDEMGKLFSKKEVRTIEFAAGGLLFTGDAAGELKVWRWAPEEEPATPAVVKSSM</sequence>
<dbReference type="InterPro" id="IPR036322">
    <property type="entry name" value="WD40_repeat_dom_sf"/>
</dbReference>
<dbReference type="AlphaFoldDB" id="A0A0D9Y4C6"/>
<dbReference type="PROSITE" id="PS00678">
    <property type="entry name" value="WD_REPEATS_1"/>
    <property type="match status" value="1"/>
</dbReference>
<dbReference type="STRING" id="40148.A0A0D9Y4C6"/>
<evidence type="ECO:0000313" key="5">
    <source>
        <dbReference type="EnsemblPlants" id="OGLUM01G06230.1"/>
    </source>
</evidence>
<dbReference type="PRINTS" id="PR00320">
    <property type="entry name" value="GPROTEINBRPT"/>
</dbReference>
<dbReference type="InterPro" id="IPR001680">
    <property type="entry name" value="WD40_rpt"/>
</dbReference>
<feature type="repeat" description="WD" evidence="3">
    <location>
        <begin position="330"/>
        <end position="369"/>
    </location>
</feature>
<feature type="region of interest" description="Disordered" evidence="4">
    <location>
        <begin position="1"/>
        <end position="161"/>
    </location>
</feature>
<reference evidence="5" key="3">
    <citation type="submission" date="2018-05" db="EMBL/GenBank/DDBJ databases">
        <title>OgluRS3 (Oryza glumaepatula Reference Sequence Version 3).</title>
        <authorList>
            <person name="Zhang J."/>
            <person name="Kudrna D."/>
            <person name="Lee S."/>
            <person name="Talag J."/>
            <person name="Welchert J."/>
            <person name="Wing R.A."/>
        </authorList>
    </citation>
    <scope>NUCLEOTIDE SEQUENCE [LARGE SCALE GENOMIC DNA]</scope>
</reference>
<dbReference type="Pfam" id="PF00400">
    <property type="entry name" value="WD40"/>
    <property type="match status" value="3"/>
</dbReference>
<keyword evidence="6" id="KW-1185">Reference proteome</keyword>
<dbReference type="Gramene" id="OGLUM01G06230.1">
    <property type="protein sequence ID" value="OGLUM01G06230.1"/>
    <property type="gene ID" value="OGLUM01G06230"/>
</dbReference>
<evidence type="ECO:0000256" key="3">
    <source>
        <dbReference type="PROSITE-ProRule" id="PRU00221"/>
    </source>
</evidence>
<feature type="repeat" description="WD" evidence="3">
    <location>
        <begin position="176"/>
        <end position="217"/>
    </location>
</feature>
<dbReference type="SMART" id="SM00320">
    <property type="entry name" value="WD40"/>
    <property type="match status" value="5"/>
</dbReference>
<keyword evidence="2" id="KW-0677">Repeat</keyword>
<dbReference type="InterPro" id="IPR044715">
    <property type="entry name" value="WDR86-like"/>
</dbReference>
<accession>A0A0D9Y4C6</accession>
<dbReference type="InterPro" id="IPR015943">
    <property type="entry name" value="WD40/YVTN_repeat-like_dom_sf"/>
</dbReference>
<reference evidence="5" key="2">
    <citation type="submission" date="2015-04" db="UniProtKB">
        <authorList>
            <consortium name="EnsemblPlants"/>
        </authorList>
    </citation>
    <scope>IDENTIFICATION</scope>
</reference>
<reference evidence="5" key="1">
    <citation type="submission" date="2013-08" db="EMBL/GenBank/DDBJ databases">
        <title>Oryza genome evolution.</title>
        <authorList>
            <person name="Wing R.A."/>
            <person name="Panaud O."/>
            <person name="Oliveira A.C."/>
        </authorList>
    </citation>
    <scope>NUCLEOTIDE SEQUENCE</scope>
</reference>
<dbReference type="InterPro" id="IPR019775">
    <property type="entry name" value="WD40_repeat_CS"/>
</dbReference>
<organism evidence="5">
    <name type="scientific">Oryza glumipatula</name>
    <dbReference type="NCBI Taxonomy" id="40148"/>
    <lineage>
        <taxon>Eukaryota</taxon>
        <taxon>Viridiplantae</taxon>
        <taxon>Streptophyta</taxon>
        <taxon>Embryophyta</taxon>
        <taxon>Tracheophyta</taxon>
        <taxon>Spermatophyta</taxon>
        <taxon>Magnoliopsida</taxon>
        <taxon>Liliopsida</taxon>
        <taxon>Poales</taxon>
        <taxon>Poaceae</taxon>
        <taxon>BOP clade</taxon>
        <taxon>Oryzoideae</taxon>
        <taxon>Oryzeae</taxon>
        <taxon>Oryzinae</taxon>
        <taxon>Oryza</taxon>
    </lineage>
</organism>
<dbReference type="EnsemblPlants" id="OGLUM01G06230.1">
    <property type="protein sequence ID" value="OGLUM01G06230.1"/>
    <property type="gene ID" value="OGLUM01G06230"/>
</dbReference>
<dbReference type="Gene3D" id="2.130.10.10">
    <property type="entry name" value="YVTN repeat-like/Quinoprotein amine dehydrogenase"/>
    <property type="match status" value="2"/>
</dbReference>
<dbReference type="PANTHER" id="PTHR44489">
    <property type="match status" value="1"/>
</dbReference>
<feature type="compositionally biased region" description="Basic and acidic residues" evidence="4">
    <location>
        <begin position="152"/>
        <end position="161"/>
    </location>
</feature>
<dbReference type="Proteomes" id="UP000026961">
    <property type="component" value="Chromosome 1"/>
</dbReference>
<protein>
    <recommendedName>
        <fullName evidence="7">Anaphase-promoting complex subunit 4 WD40 domain-containing protein</fullName>
    </recommendedName>
</protein>
<evidence type="ECO:0000256" key="4">
    <source>
        <dbReference type="SAM" id="MobiDB-lite"/>
    </source>
</evidence>
<name>A0A0D9Y4C6_9ORYZ</name>
<evidence type="ECO:0000256" key="2">
    <source>
        <dbReference type="ARBA" id="ARBA00022737"/>
    </source>
</evidence>
<proteinExistence type="predicted"/>
<keyword evidence="1 3" id="KW-0853">WD repeat</keyword>